<gene>
    <name evidence="2" type="ORF">PSON_ATCC_30995.1.T0050508</name>
</gene>
<proteinExistence type="predicted"/>
<dbReference type="Proteomes" id="UP000692954">
    <property type="component" value="Unassembled WGS sequence"/>
</dbReference>
<protein>
    <recommendedName>
        <fullName evidence="1">G domain-containing protein</fullName>
    </recommendedName>
</protein>
<accession>A0A8S1KE89</accession>
<dbReference type="InterPro" id="IPR006073">
    <property type="entry name" value="GTP-bd"/>
</dbReference>
<name>A0A8S1KE89_9CILI</name>
<feature type="domain" description="G" evidence="1">
    <location>
        <begin position="4"/>
        <end position="105"/>
    </location>
</feature>
<dbReference type="OrthoDB" id="8954335at2759"/>
<keyword evidence="3" id="KW-1185">Reference proteome</keyword>
<dbReference type="Pfam" id="PF01926">
    <property type="entry name" value="MMR_HSR1"/>
    <property type="match status" value="1"/>
</dbReference>
<comment type="caution">
    <text evidence="2">The sequence shown here is derived from an EMBL/GenBank/DDBJ whole genome shotgun (WGS) entry which is preliminary data.</text>
</comment>
<evidence type="ECO:0000259" key="1">
    <source>
        <dbReference type="Pfam" id="PF01926"/>
    </source>
</evidence>
<dbReference type="GO" id="GO:0005525">
    <property type="term" value="F:GTP binding"/>
    <property type="evidence" value="ECO:0007669"/>
    <property type="project" value="InterPro"/>
</dbReference>
<sequence length="323" mass="37819">MSKTVVLIGKTGEGRTTLFNKITNSQQKTAAGGQNVTTNVFVKQSSYGDGFQLIDTPGFDSCSQTFNLIAGFLSAIDKFLINRIMVVIRYDRLELIKKELIKYTELFQSYKDKLTFVITFMDYIKNDYLKNVNEIQLMAKQQKINSVIFASRDHSGQQLCQLFDQEIQASVAQKISLTDDQQLSLLDRIDNDEIQYYLMQSENVEYPFIQYERQMRKSCQQNQNINYSQIKEYLKKIIKKCFLDCFRLMEQNEESEKYQIYLNLKNQIKPSLNNIIQLIEKSNKNDFEQFIEQELKSYEVGRNECLKQLEQAKKHMSSSIVQL</sequence>
<reference evidence="2" key="1">
    <citation type="submission" date="2021-01" db="EMBL/GenBank/DDBJ databases">
        <authorList>
            <consortium name="Genoscope - CEA"/>
            <person name="William W."/>
        </authorList>
    </citation>
    <scope>NUCLEOTIDE SEQUENCE</scope>
</reference>
<dbReference type="AlphaFoldDB" id="A0A8S1KE89"/>
<dbReference type="EMBL" id="CAJJDN010000005">
    <property type="protein sequence ID" value="CAD8051306.1"/>
    <property type="molecule type" value="Genomic_DNA"/>
</dbReference>
<evidence type="ECO:0000313" key="2">
    <source>
        <dbReference type="EMBL" id="CAD8051306.1"/>
    </source>
</evidence>
<organism evidence="2 3">
    <name type="scientific">Paramecium sonneborni</name>
    <dbReference type="NCBI Taxonomy" id="65129"/>
    <lineage>
        <taxon>Eukaryota</taxon>
        <taxon>Sar</taxon>
        <taxon>Alveolata</taxon>
        <taxon>Ciliophora</taxon>
        <taxon>Intramacronucleata</taxon>
        <taxon>Oligohymenophorea</taxon>
        <taxon>Peniculida</taxon>
        <taxon>Parameciidae</taxon>
        <taxon>Paramecium</taxon>
    </lineage>
</organism>
<evidence type="ECO:0000313" key="3">
    <source>
        <dbReference type="Proteomes" id="UP000692954"/>
    </source>
</evidence>